<gene>
    <name evidence="1" type="ORF">B7695_01335</name>
</gene>
<dbReference type="RefSeq" id="WP_084889408.1">
    <property type="nucleotide sequence ID" value="NZ_NCVK01000004.1"/>
</dbReference>
<evidence type="ECO:0000313" key="1">
    <source>
        <dbReference type="EMBL" id="ORP04949.1"/>
    </source>
</evidence>
<protein>
    <recommendedName>
        <fullName evidence="3">DUF2004 domain-containing protein</fullName>
    </recommendedName>
</protein>
<dbReference type="AlphaFoldDB" id="A0A1X1L068"/>
<name>A0A1X1L068_STRMT</name>
<accession>A0A1X1L068</accession>
<dbReference type="EMBL" id="NCVK01000004">
    <property type="protein sequence ID" value="ORP04949.1"/>
    <property type="molecule type" value="Genomic_DNA"/>
</dbReference>
<proteinExistence type="predicted"/>
<evidence type="ECO:0008006" key="3">
    <source>
        <dbReference type="Google" id="ProtNLM"/>
    </source>
</evidence>
<dbReference type="Proteomes" id="UP000193517">
    <property type="component" value="Unassembled WGS sequence"/>
</dbReference>
<comment type="caution">
    <text evidence="1">The sequence shown here is derived from an EMBL/GenBank/DDBJ whole genome shotgun (WGS) entry which is preliminary data.</text>
</comment>
<reference evidence="1 2" key="1">
    <citation type="journal article" date="2016" name="Eur. J. Clin. Microbiol. Infect. Dis.">
        <title>Whole genome sequencing as a tool for phylogenetic analysis of clinical strains of Mitis group streptococci.</title>
        <authorList>
            <person name="Rasmussen L.H."/>
            <person name="Dargis R."/>
            <person name="Hojholt K."/>
            <person name="Christensen J.J."/>
            <person name="Skovgaard O."/>
            <person name="Justesen U.S."/>
            <person name="Rosenvinge F.S."/>
            <person name="Moser C."/>
            <person name="Lukjancenko O."/>
            <person name="Rasmussen S."/>
            <person name="Nielsen X.C."/>
        </authorList>
    </citation>
    <scope>NUCLEOTIDE SEQUENCE [LARGE SCALE GENOMIC DNA]</scope>
    <source>
        <strain evidence="1 2">OD_317805_11</strain>
    </source>
</reference>
<organism evidence="1 2">
    <name type="scientific">Streptococcus mitis</name>
    <dbReference type="NCBI Taxonomy" id="28037"/>
    <lineage>
        <taxon>Bacteria</taxon>
        <taxon>Bacillati</taxon>
        <taxon>Bacillota</taxon>
        <taxon>Bacilli</taxon>
        <taxon>Lactobacillales</taxon>
        <taxon>Streptococcaceae</taxon>
        <taxon>Streptococcus</taxon>
        <taxon>Streptococcus mitis group</taxon>
    </lineage>
</organism>
<evidence type="ECO:0000313" key="2">
    <source>
        <dbReference type="Proteomes" id="UP000193517"/>
    </source>
</evidence>
<sequence>MEKIKHEFFGELDLVNGLDDGMGFSNDVVVLWEEEVNGINTTLWYGKPAKITTELFANFTKFLQNFDEYNIKARKVIGEYLLEDNTYITFHKEELELDLPEDVNEFVQCMKVTNIGLWTDGENVMIVDYMISPEESDEILAVKFDDSLDIIDISWES</sequence>
<dbReference type="OrthoDB" id="8794728at2"/>